<evidence type="ECO:0000313" key="1">
    <source>
        <dbReference type="EMBL" id="CAF1193822.1"/>
    </source>
</evidence>
<evidence type="ECO:0000313" key="2">
    <source>
        <dbReference type="EMBL" id="CAF4004099.1"/>
    </source>
</evidence>
<proteinExistence type="predicted"/>
<accession>A0A8S2ED15</accession>
<dbReference type="Proteomes" id="UP000677228">
    <property type="component" value="Unassembled WGS sequence"/>
</dbReference>
<protein>
    <submittedName>
        <fullName evidence="1">Uncharacterized protein</fullName>
    </submittedName>
</protein>
<organism evidence="1 3">
    <name type="scientific">Didymodactylos carnosus</name>
    <dbReference type="NCBI Taxonomy" id="1234261"/>
    <lineage>
        <taxon>Eukaryota</taxon>
        <taxon>Metazoa</taxon>
        <taxon>Spiralia</taxon>
        <taxon>Gnathifera</taxon>
        <taxon>Rotifera</taxon>
        <taxon>Eurotatoria</taxon>
        <taxon>Bdelloidea</taxon>
        <taxon>Philodinida</taxon>
        <taxon>Philodinidae</taxon>
        <taxon>Didymodactylos</taxon>
    </lineage>
</organism>
<sequence length="93" mass="10825">MQHRSDQLVFIQQEEDPNVKSQSSETIKSLSSPLKTQSKPISIKRQSSKKAEIQIFWGSFLINYIRVSMKIRCVADFPTEWAYKLTPSLFNPY</sequence>
<reference evidence="1" key="1">
    <citation type="submission" date="2021-02" db="EMBL/GenBank/DDBJ databases">
        <authorList>
            <person name="Nowell W R."/>
        </authorList>
    </citation>
    <scope>NUCLEOTIDE SEQUENCE</scope>
</reference>
<gene>
    <name evidence="1" type="ORF">OVA965_LOCUS23641</name>
    <name evidence="2" type="ORF">TMI583_LOCUS24361</name>
</gene>
<name>A0A8S2ED15_9BILA</name>
<dbReference type="AlphaFoldDB" id="A0A8S2ED15"/>
<dbReference type="EMBL" id="CAJNOK010013881">
    <property type="protein sequence ID" value="CAF1193822.1"/>
    <property type="molecule type" value="Genomic_DNA"/>
</dbReference>
<comment type="caution">
    <text evidence="1">The sequence shown here is derived from an EMBL/GenBank/DDBJ whole genome shotgun (WGS) entry which is preliminary data.</text>
</comment>
<dbReference type="Proteomes" id="UP000682733">
    <property type="component" value="Unassembled WGS sequence"/>
</dbReference>
<evidence type="ECO:0000313" key="3">
    <source>
        <dbReference type="Proteomes" id="UP000677228"/>
    </source>
</evidence>
<dbReference type="EMBL" id="CAJOBA010035411">
    <property type="protein sequence ID" value="CAF4004099.1"/>
    <property type="molecule type" value="Genomic_DNA"/>
</dbReference>